<dbReference type="PROSITE" id="PS51257">
    <property type="entry name" value="PROKAR_LIPOPROTEIN"/>
    <property type="match status" value="1"/>
</dbReference>
<protein>
    <submittedName>
        <fullName evidence="3">Multidrug efflux pump subunit AcrA (Membrane-fusion protein)</fullName>
    </submittedName>
</protein>
<dbReference type="PANTHER" id="PTHR30469:SF33">
    <property type="entry name" value="SLR1207 PROTEIN"/>
    <property type="match status" value="1"/>
</dbReference>
<keyword evidence="1" id="KW-0175">Coiled coil</keyword>
<feature type="coiled-coil region" evidence="1">
    <location>
        <begin position="440"/>
        <end position="507"/>
    </location>
</feature>
<feature type="chain" id="PRO_5039120029" evidence="2">
    <location>
        <begin position="23"/>
        <end position="688"/>
    </location>
</feature>
<dbReference type="GO" id="GO:1990281">
    <property type="term" value="C:efflux pump complex"/>
    <property type="evidence" value="ECO:0007669"/>
    <property type="project" value="TreeGrafter"/>
</dbReference>
<dbReference type="OrthoDB" id="1995149at2"/>
<evidence type="ECO:0000313" key="3">
    <source>
        <dbReference type="EMBL" id="SFR71342.1"/>
    </source>
</evidence>
<feature type="coiled-coil region" evidence="1">
    <location>
        <begin position="161"/>
        <end position="195"/>
    </location>
</feature>
<organism evidence="3 4">
    <name type="scientific">Anaeromicropila populeti</name>
    <dbReference type="NCBI Taxonomy" id="37658"/>
    <lineage>
        <taxon>Bacteria</taxon>
        <taxon>Bacillati</taxon>
        <taxon>Bacillota</taxon>
        <taxon>Clostridia</taxon>
        <taxon>Lachnospirales</taxon>
        <taxon>Lachnospiraceae</taxon>
        <taxon>Anaeromicropila</taxon>
    </lineage>
</organism>
<dbReference type="STRING" id="37658.SAMN05661086_01213"/>
<evidence type="ECO:0000256" key="1">
    <source>
        <dbReference type="SAM" id="Coils"/>
    </source>
</evidence>
<feature type="signal peptide" evidence="2">
    <location>
        <begin position="1"/>
        <end position="22"/>
    </location>
</feature>
<evidence type="ECO:0000256" key="2">
    <source>
        <dbReference type="SAM" id="SignalP"/>
    </source>
</evidence>
<accession>A0A1I6IX76</accession>
<dbReference type="Gene3D" id="1.10.287.470">
    <property type="entry name" value="Helix hairpin bin"/>
    <property type="match status" value="1"/>
</dbReference>
<keyword evidence="4" id="KW-1185">Reference proteome</keyword>
<evidence type="ECO:0000313" key="4">
    <source>
        <dbReference type="Proteomes" id="UP000199659"/>
    </source>
</evidence>
<name>A0A1I6IX76_9FIRM</name>
<dbReference type="Gene3D" id="2.40.50.100">
    <property type="match status" value="1"/>
</dbReference>
<dbReference type="GO" id="GO:0015562">
    <property type="term" value="F:efflux transmembrane transporter activity"/>
    <property type="evidence" value="ECO:0007669"/>
    <property type="project" value="TreeGrafter"/>
</dbReference>
<dbReference type="EMBL" id="FOYZ01000004">
    <property type="protein sequence ID" value="SFR71342.1"/>
    <property type="molecule type" value="Genomic_DNA"/>
</dbReference>
<dbReference type="SUPFAM" id="SSF111369">
    <property type="entry name" value="HlyD-like secretion proteins"/>
    <property type="match status" value="1"/>
</dbReference>
<proteinExistence type="predicted"/>
<sequence>MKLVRKSYMLSCVCFLFLLVLAGCSKSSTAAAPELLEPVKMQDQTVLVKRGDISDISVFTAHVQYTYVQVKTELSGVIKNRYVSLGDWVEKGQKLLKMDTQKEEETIEQLKEQIIYEKEYNEKVQRQRNIEERKQQLKLMKLENGEETAYALQKLSISELLIENEYQKKKEELQLEDLEKQLKECQKEIDKSYVYAPVSGKIVYAVNLSNNNNVNRNEIVFLIANTAEKCVVVDDAKAVDFQDAEFVYGVVDDNRYKMEQYPYSEKTIKIANANQIFIPNRLYLPDEIENLGEGEMLPVLVEKNSAKDVLYIPRECINFTENQAYVYRMENGERVQTFITIGMYTKVYAEILTGLEEGQVILAQPSTVLAWEYSLEKAEQKEFYISQSIEHSLIDEASIMKVKSYSEEFVLKNINVEEQSWVEKGDILAEYVGQVKNTDILELEDQLDGLKVSKQKEIKQVRKQIESLDENTGEDINLEIQQKQIEMELIELRYSKEEDALQKQLERKKELLSGISLKAPATGQVHIEKTVINGKESAEFYVTNMENVIIRIFLESHVLHSGEKIKFSRDKTESGRTIEGEVVFSFPDAQLESANVQTDLTTYYSIKGPAEIITAVYSPNVKIVFDKLALKKAVVINKNAVQKDDFGEYVFIQKNGELIKQYVTVGAVSSNAAWIVDGVEAGQEVAVF</sequence>
<dbReference type="RefSeq" id="WP_092559808.1">
    <property type="nucleotide sequence ID" value="NZ_FOYZ01000004.1"/>
</dbReference>
<dbReference type="Gene3D" id="2.40.420.20">
    <property type="match status" value="2"/>
</dbReference>
<dbReference type="PANTHER" id="PTHR30469">
    <property type="entry name" value="MULTIDRUG RESISTANCE PROTEIN MDTA"/>
    <property type="match status" value="1"/>
</dbReference>
<dbReference type="AlphaFoldDB" id="A0A1I6IX76"/>
<reference evidence="3 4" key="1">
    <citation type="submission" date="2016-10" db="EMBL/GenBank/DDBJ databases">
        <authorList>
            <person name="de Groot N.N."/>
        </authorList>
    </citation>
    <scope>NUCLEOTIDE SEQUENCE [LARGE SCALE GENOMIC DNA]</scope>
    <source>
        <strain evidence="3 4">743A</strain>
    </source>
</reference>
<dbReference type="Proteomes" id="UP000199659">
    <property type="component" value="Unassembled WGS sequence"/>
</dbReference>
<keyword evidence="2" id="KW-0732">Signal</keyword>
<gene>
    <name evidence="3" type="ORF">SAMN05661086_01213</name>
</gene>